<dbReference type="GO" id="GO:0016042">
    <property type="term" value="P:lipid catabolic process"/>
    <property type="evidence" value="ECO:0007669"/>
    <property type="project" value="InterPro"/>
</dbReference>
<evidence type="ECO:0000256" key="1">
    <source>
        <dbReference type="SAM" id="SignalP"/>
    </source>
</evidence>
<dbReference type="InterPro" id="IPR002918">
    <property type="entry name" value="Lipase_EstA/Esterase_EstB"/>
</dbReference>
<evidence type="ECO:0000313" key="3">
    <source>
        <dbReference type="Proteomes" id="UP001139157"/>
    </source>
</evidence>
<name>A0A9X2E228_9NOCA</name>
<keyword evidence="1" id="KW-0732">Signal</keyword>
<dbReference type="PANTHER" id="PTHR32015">
    <property type="entry name" value="FASTING INDUCED LIPASE"/>
    <property type="match status" value="1"/>
</dbReference>
<gene>
    <name evidence="2" type="ORF">NDR86_04930</name>
</gene>
<feature type="chain" id="PRO_5040741330" evidence="1">
    <location>
        <begin position="29"/>
        <end position="315"/>
    </location>
</feature>
<dbReference type="SUPFAM" id="SSF53474">
    <property type="entry name" value="alpha/beta-Hydrolases"/>
    <property type="match status" value="1"/>
</dbReference>
<dbReference type="Gene3D" id="3.40.50.1820">
    <property type="entry name" value="alpha/beta hydrolase"/>
    <property type="match status" value="1"/>
</dbReference>
<dbReference type="Proteomes" id="UP001139157">
    <property type="component" value="Unassembled WGS sequence"/>
</dbReference>
<feature type="signal peptide" evidence="1">
    <location>
        <begin position="1"/>
        <end position="28"/>
    </location>
</feature>
<proteinExistence type="predicted"/>
<dbReference type="RefSeq" id="WP_251909825.1">
    <property type="nucleotide sequence ID" value="NZ_JAMRXG010000002.1"/>
</dbReference>
<sequence length="315" mass="33032">MRRALPVSMLVMAVLTALWVGAAAPARADYPVVYNFFAGIPHELRQPGGSLPGSNDWSCRPSADHPNPVVLLHGTGGGAQTNWGVYVPLLANAGYCVYAPTYGAYDLPWPLSAIGGMRPIEQSSAQVAAFVDRVLAATGAARVDLIGHSQGNIVGNYYVKRLGGAARVDRFVALAAPWLSTYGPMLDPVRVVARQLGAEAAVEGLLGAGLCVPCGQMAGRSEFMRALLADGVYDPDVTYTNIATRYDELVVPYTVGLVPGPRTINITVQDGCAADFSEHAGIAGSERAAIFALNALDPGHPRPVPCHFIPPVTGG</sequence>
<dbReference type="AlphaFoldDB" id="A0A9X2E228"/>
<dbReference type="GO" id="GO:0016298">
    <property type="term" value="F:lipase activity"/>
    <property type="evidence" value="ECO:0007669"/>
    <property type="project" value="TreeGrafter"/>
</dbReference>
<dbReference type="Pfam" id="PF01674">
    <property type="entry name" value="Lipase_2"/>
    <property type="match status" value="1"/>
</dbReference>
<organism evidence="2 3">
    <name type="scientific">Nocardia pulmonis</name>
    <dbReference type="NCBI Taxonomy" id="2951408"/>
    <lineage>
        <taxon>Bacteria</taxon>
        <taxon>Bacillati</taxon>
        <taxon>Actinomycetota</taxon>
        <taxon>Actinomycetes</taxon>
        <taxon>Mycobacteriales</taxon>
        <taxon>Nocardiaceae</taxon>
        <taxon>Nocardia</taxon>
    </lineage>
</organism>
<comment type="caution">
    <text evidence="2">The sequence shown here is derived from an EMBL/GenBank/DDBJ whole genome shotgun (WGS) entry which is preliminary data.</text>
</comment>
<dbReference type="EMBL" id="JAMRXG010000002">
    <property type="protein sequence ID" value="MCM6772814.1"/>
    <property type="molecule type" value="Genomic_DNA"/>
</dbReference>
<keyword evidence="3" id="KW-1185">Reference proteome</keyword>
<dbReference type="InterPro" id="IPR029058">
    <property type="entry name" value="AB_hydrolase_fold"/>
</dbReference>
<protein>
    <submittedName>
        <fullName evidence="2">Lipase family protein</fullName>
    </submittedName>
</protein>
<evidence type="ECO:0000313" key="2">
    <source>
        <dbReference type="EMBL" id="MCM6772814.1"/>
    </source>
</evidence>
<accession>A0A9X2E228</accession>
<dbReference type="PANTHER" id="PTHR32015:SF1">
    <property type="entry name" value="LIPASE"/>
    <property type="match status" value="1"/>
</dbReference>
<reference evidence="2" key="1">
    <citation type="submission" date="2022-06" db="EMBL/GenBank/DDBJ databases">
        <title>Novel species in genus nocardia.</title>
        <authorList>
            <person name="Li F."/>
        </authorList>
    </citation>
    <scope>NUCLEOTIDE SEQUENCE</scope>
    <source>
        <strain evidence="2">CDC141</strain>
    </source>
</reference>